<feature type="compositionally biased region" description="Pro residues" evidence="1">
    <location>
        <begin position="644"/>
        <end position="659"/>
    </location>
</feature>
<feature type="region of interest" description="Disordered" evidence="1">
    <location>
        <begin position="50"/>
        <end position="78"/>
    </location>
</feature>
<evidence type="ECO:0000256" key="1">
    <source>
        <dbReference type="SAM" id="MobiDB-lite"/>
    </source>
</evidence>
<accession>A0ABQ9NKB0</accession>
<feature type="region of interest" description="Disordered" evidence="1">
    <location>
        <begin position="235"/>
        <end position="316"/>
    </location>
</feature>
<feature type="region of interest" description="Disordered" evidence="1">
    <location>
        <begin position="1"/>
        <end position="37"/>
    </location>
</feature>
<name>A0ABQ9NKB0_9PEZI</name>
<proteinExistence type="predicted"/>
<reference evidence="2" key="1">
    <citation type="submission" date="2022-10" db="EMBL/GenBank/DDBJ databases">
        <title>Culturing micro-colonial fungi from biological soil crusts in the Mojave desert and describing Neophaeococcomyces mojavensis, and introducing the new genera and species Taxawa tesnikishii.</title>
        <authorList>
            <person name="Kurbessoian T."/>
            <person name="Stajich J.E."/>
        </authorList>
    </citation>
    <scope>NUCLEOTIDE SEQUENCE</scope>
    <source>
        <strain evidence="2">TK_1</strain>
    </source>
</reference>
<gene>
    <name evidence="2" type="ORF">H2201_008486</name>
</gene>
<feature type="compositionally biased region" description="Polar residues" evidence="1">
    <location>
        <begin position="623"/>
        <end position="632"/>
    </location>
</feature>
<feature type="region of interest" description="Disordered" evidence="1">
    <location>
        <begin position="457"/>
        <end position="512"/>
    </location>
</feature>
<feature type="region of interest" description="Disordered" evidence="1">
    <location>
        <begin position="885"/>
        <end position="905"/>
    </location>
</feature>
<evidence type="ECO:0000313" key="2">
    <source>
        <dbReference type="EMBL" id="KAJ9656637.1"/>
    </source>
</evidence>
<protein>
    <submittedName>
        <fullName evidence="2">Uncharacterized protein</fullName>
    </submittedName>
</protein>
<feature type="region of interest" description="Disordered" evidence="1">
    <location>
        <begin position="795"/>
        <end position="837"/>
    </location>
</feature>
<dbReference type="Proteomes" id="UP001172684">
    <property type="component" value="Unassembled WGS sequence"/>
</dbReference>
<sequence>MGRRSRFFATASRKPHTERDAEIETPDSSWNDDSQAPYGVFLPSKAERLLGTSGLPTSHYPGSASTQYSASTPNLETSPNHTNITLSEASVESDTEILGARTVEGIAIPPHWRTLNPKPSSNLLGMQNYDSPRSGSISSRTSGRLHHQGSSSTLRSYYDPAKSPLYISQQTSASAVRDMALRKGHPSKLRDTVEYNGSRESLSLPKVVNGATATPLQSSRDNKPRRIDLSSLFPKPRRLGAQGGAMLSPNKFMDSPDRVSATSEYFPVQGLEAPSRPKVPPIKSNQSIQGERRVLTKPNPDSPQRTAQRDTYDNAKVNVRRPPRGIQNWFDGLLEEEDEDSLEEEKPLEAEPPVEQYTSNHTANFISHVQRQPSPEKKFNGDVSRVDMQTRYLNPVSHFSMTTQQTQQTQQTGLQFPPNERRESHSSLYSHVTGTSAITRESKLSSSNLQTESILSFSSEEEDANHRLQNSARGSIAVMTDNDGRINTRKPRPGGESPQPYGGRRKKPPEIDTSRYTATTYNVFPPSSDAEHFPLPCHSRSKRQSHAPSSIFINSPLQSPTSIGTISAVNSPTNSQFAFSARSSRSEPSTHHAEQHKLMAVTKEEEALLEMLRRKRTAMAKHNFTQGYNTALKQGKIEKRKSRQPPPAPIDLSALPPPRTSGYLEMATPDPDDRVSPGLPGDMLGAFPTPDALKERAVSVASDSPISPPPYATKPTTLPHHPRKPKPTDPPSSHGRGRASATRTSPTAPDAQPRPYYHRPTPHTAFTPLSISIPSPTLPLHLTLPLPLTPPTLAFPAAARGSDSGASPNPSPVPGLTPSRPHHGHKSSGESGTLDEEEDVLGRAVAVKVAGSVAGGSDAGGEGEGDAEADGAGEAWCHAITTDTHADVAVPQRKENGNPEGRGSLAARRRTVGFGARLRAETGGTGSARTSMQAGHARDSSGSVGQDILEAWGSLGGWRGDVVGRAVG</sequence>
<evidence type="ECO:0000313" key="3">
    <source>
        <dbReference type="Proteomes" id="UP001172684"/>
    </source>
</evidence>
<dbReference type="EMBL" id="JAPDRL010000120">
    <property type="protein sequence ID" value="KAJ9656637.1"/>
    <property type="molecule type" value="Genomic_DNA"/>
</dbReference>
<feature type="compositionally biased region" description="Low complexity" evidence="1">
    <location>
        <begin position="131"/>
        <end position="142"/>
    </location>
</feature>
<comment type="caution">
    <text evidence="2">The sequence shown here is derived from an EMBL/GenBank/DDBJ whole genome shotgun (WGS) entry which is preliminary data.</text>
</comment>
<keyword evidence="3" id="KW-1185">Reference proteome</keyword>
<organism evidence="2 3">
    <name type="scientific">Coniosporium apollinis</name>
    <dbReference type="NCBI Taxonomy" id="61459"/>
    <lineage>
        <taxon>Eukaryota</taxon>
        <taxon>Fungi</taxon>
        <taxon>Dikarya</taxon>
        <taxon>Ascomycota</taxon>
        <taxon>Pezizomycotina</taxon>
        <taxon>Dothideomycetes</taxon>
        <taxon>Dothideomycetes incertae sedis</taxon>
        <taxon>Coniosporium</taxon>
    </lineage>
</organism>
<feature type="region of interest" description="Disordered" evidence="1">
    <location>
        <begin position="622"/>
        <end position="770"/>
    </location>
</feature>
<feature type="region of interest" description="Disordered" evidence="1">
    <location>
        <begin position="112"/>
        <end position="156"/>
    </location>
</feature>
<feature type="region of interest" description="Disordered" evidence="1">
    <location>
        <begin position="209"/>
        <end position="228"/>
    </location>
</feature>
<feature type="compositionally biased region" description="Polar residues" evidence="1">
    <location>
        <begin position="63"/>
        <end position="78"/>
    </location>
</feature>
<feature type="region of interest" description="Disordered" evidence="1">
    <location>
        <begin position="921"/>
        <end position="943"/>
    </location>
</feature>
<feature type="compositionally biased region" description="Polar residues" evidence="1">
    <location>
        <begin position="117"/>
        <end position="130"/>
    </location>
</feature>